<organism evidence="1 2">
    <name type="scientific">Geotrichum galactomycetum</name>
    <dbReference type="NCBI Taxonomy" id="27317"/>
    <lineage>
        <taxon>Eukaryota</taxon>
        <taxon>Fungi</taxon>
        <taxon>Dikarya</taxon>
        <taxon>Ascomycota</taxon>
        <taxon>Saccharomycotina</taxon>
        <taxon>Dipodascomycetes</taxon>
        <taxon>Dipodascales</taxon>
        <taxon>Dipodascaceae</taxon>
        <taxon>Geotrichum</taxon>
    </lineage>
</organism>
<accession>A0ACB6V6T7</accession>
<reference evidence="1 2" key="1">
    <citation type="journal article" date="2020" name="Front. Microbiol.">
        <title>Phenotypic and Genetic Characterization of the Cheese Ripening Yeast Geotrichum candidum.</title>
        <authorList>
            <person name="Perkins V."/>
            <person name="Vignola S."/>
            <person name="Lessard M.H."/>
            <person name="Plante P.L."/>
            <person name="Corbeil J."/>
            <person name="Dugat-Bony E."/>
            <person name="Frenette M."/>
            <person name="Labrie S."/>
        </authorList>
    </citation>
    <scope>NUCLEOTIDE SEQUENCE [LARGE SCALE GENOMIC DNA]</scope>
    <source>
        <strain evidence="1 2">LMA-1147</strain>
    </source>
</reference>
<comment type="caution">
    <text evidence="1">The sequence shown here is derived from an EMBL/GenBank/DDBJ whole genome shotgun (WGS) entry which is preliminary data.</text>
</comment>
<protein>
    <submittedName>
        <fullName evidence="1">Uncharacterized protein</fullName>
    </submittedName>
</protein>
<name>A0ACB6V6T7_9ASCO</name>
<evidence type="ECO:0000313" key="2">
    <source>
        <dbReference type="Proteomes" id="UP000744676"/>
    </source>
</evidence>
<proteinExistence type="predicted"/>
<keyword evidence="2" id="KW-1185">Reference proteome</keyword>
<gene>
    <name evidence="1" type="ORF">D0Z00_001557</name>
</gene>
<sequence length="1115" mass="123906">MAILSKWKSKKENRTSLAAEQLASSNNNSKSAPIIITSRDTKRSASLKKKQPSIKEKREPVEPAASNTTTTTTAAATTTTNTTTAASTPRSTATTPPPPSSLSSKSSTTPVFPNDTPSSSIASPPESTNPAGLTAIDYSSAKKEPIEAAINIQPSSALSLDSGTSPETQYPCPRVGHASLTLGNAFIIFGGDTKTKESDILDSELYLLNTTALKWTTASISGRKPIGRYGHTISTVGSVLYIFGGQLNDTFFDDLISYDLTTLQSPNSHWNFIKPASPSPPARTNHTVITHDDKLYLFGGTDGKNWYNDTWCYDPAFNTWKELNCTGFVPEPCEGHAATIVGDIMYVFGGRSRESKDLGLLSALIISSEKWFNFQNMGPGPSPRSGHSMTAFDVDKIIVMGGESPNVSEHDTINKVFVLDTSKINYPPNATQLNEEAKDLSGVNENDTKEVQIKRAEKPKLVTKLPISMADDDDKTALSNSESCSPSDDMSQPDRYSSPFSLDTVRADSVDPKDGSDLSLRQILEQLKASNSWYESELAAARESGYVPSTRPPVDVLKLRRVSQLVSQDTDKSLSERTILIEALSDLKAELNQVQSNIQNQAEQASAKITEAETDRDNAFKRTQLLEEQLKASSSMETSQNSISEEREEELLDRITTLEKELSDQVKLKEVLFGKVTSQDLESNMQLFDMEKIRSDNISLEQQLRTFSDRNILAQHEASRYKNQLEDMLDRYKTLEKSTEVHVKSLGAASIALSAAQSKSSEYSNLLAQRNNERAELKSEVISLRSELETVKEQYQDALRELEASRVLLGKTTEQGNTAATALSDGIDKVVTMWMGARTFRRAATRERRRSTRSRDSVAAFDDMDALAAAGNGADPCANDDPEVAQLRKQLNEITQLYENNQRASDVMAREMTELLEQVSLLKQELISSEKSRYNDTLIEDLRKRLDETEEKYLLLENEYDGSLQYVHNSDKALIKTRDELVRYKELNNKLQGEIDDLKLRTQDQDETGSVASVPEDTHATDGTSSVASGGSNVRLSRTDFRRSTPPYNSRQFDLQLRDLRAQVIILQEERDELRNSTLEAKKRLITNNEDLRDAQLMIEQLEREVQELKNRLKV</sequence>
<dbReference type="EMBL" id="QVQA01000030">
    <property type="protein sequence ID" value="KAF5099674.1"/>
    <property type="molecule type" value="Genomic_DNA"/>
</dbReference>
<dbReference type="Proteomes" id="UP000744676">
    <property type="component" value="Unassembled WGS sequence"/>
</dbReference>
<evidence type="ECO:0000313" key="1">
    <source>
        <dbReference type="EMBL" id="KAF5099674.1"/>
    </source>
</evidence>